<evidence type="ECO:0000313" key="1">
    <source>
        <dbReference type="EMBL" id="CAK9064311.1"/>
    </source>
</evidence>
<dbReference type="Proteomes" id="UP001642484">
    <property type="component" value="Unassembled WGS sequence"/>
</dbReference>
<reference evidence="1 2" key="1">
    <citation type="submission" date="2024-02" db="EMBL/GenBank/DDBJ databases">
        <authorList>
            <person name="Chen Y."/>
            <person name="Shah S."/>
            <person name="Dougan E. K."/>
            <person name="Thang M."/>
            <person name="Chan C."/>
        </authorList>
    </citation>
    <scope>NUCLEOTIDE SEQUENCE [LARGE SCALE GENOMIC DNA]</scope>
</reference>
<sequence length="338" mass="37774">MSKRCRRRFLHAARTHFDRMIAQMAQSLRGKLTEVSAEAHRELSQQLTASLVDGKTVLFEDAGALGDYTLKRLRPRCRALLEVLLAEDSVLVLESILKRFELAEREKRELRVVSLGGGPGFDAVALLAAMESFREAQLQERTHTVADLRPNTMDPLDGPRPLRCHVLDLAPAWAPALVALRSAATEIWPICAEDFLQLMAPIDLRECDNSQVIEEISTADLVIASYVLHENEAALLKDGLLAGAIPDVFRSVPLGVPLIFLDATHRLWPALVHTAELQGHFSVTIPEGMTSHIHAVVFIREEGVEQRKPDEIYVPCFETFSAHQKANQARLQRLNTKF</sequence>
<keyword evidence="2" id="KW-1185">Reference proteome</keyword>
<comment type="caution">
    <text evidence="1">The sequence shown here is derived from an EMBL/GenBank/DDBJ whole genome shotgun (WGS) entry which is preliminary data.</text>
</comment>
<evidence type="ECO:0000313" key="2">
    <source>
        <dbReference type="Proteomes" id="UP001642484"/>
    </source>
</evidence>
<proteinExistence type="predicted"/>
<accession>A0ABP0NLH0</accession>
<dbReference type="EMBL" id="CAXAMN010021895">
    <property type="protein sequence ID" value="CAK9064311.1"/>
    <property type="molecule type" value="Genomic_DNA"/>
</dbReference>
<name>A0ABP0NLH0_9DINO</name>
<protein>
    <submittedName>
        <fullName evidence="1">Uncharacterized protein</fullName>
    </submittedName>
</protein>
<organism evidence="1 2">
    <name type="scientific">Durusdinium trenchii</name>
    <dbReference type="NCBI Taxonomy" id="1381693"/>
    <lineage>
        <taxon>Eukaryota</taxon>
        <taxon>Sar</taxon>
        <taxon>Alveolata</taxon>
        <taxon>Dinophyceae</taxon>
        <taxon>Suessiales</taxon>
        <taxon>Symbiodiniaceae</taxon>
        <taxon>Durusdinium</taxon>
    </lineage>
</organism>
<gene>
    <name evidence="1" type="ORF">CCMP2556_LOCUS31594</name>
</gene>